<reference evidence="3 4" key="2">
    <citation type="submission" date="2024-10" db="EMBL/GenBank/DDBJ databases">
        <authorList>
            <person name="Ryan C."/>
        </authorList>
    </citation>
    <scope>NUCLEOTIDE SEQUENCE [LARGE SCALE GENOMIC DNA]</scope>
</reference>
<feature type="region of interest" description="Disordered" evidence="1">
    <location>
        <begin position="210"/>
        <end position="253"/>
    </location>
</feature>
<evidence type="ECO:0000256" key="1">
    <source>
        <dbReference type="SAM" id="MobiDB-lite"/>
    </source>
</evidence>
<dbReference type="EMBL" id="OZ075115">
    <property type="protein sequence ID" value="CAL5064488.1"/>
    <property type="molecule type" value="Genomic_DNA"/>
</dbReference>
<proteinExistence type="predicted"/>
<feature type="compositionally biased region" description="Basic and acidic residues" evidence="1">
    <location>
        <begin position="210"/>
        <end position="232"/>
    </location>
</feature>
<reference evidence="4" key="1">
    <citation type="submission" date="2024-06" db="EMBL/GenBank/DDBJ databases">
        <authorList>
            <person name="Ryan C."/>
        </authorList>
    </citation>
    <scope>NUCLEOTIDE SEQUENCE [LARGE SCALE GENOMIC DNA]</scope>
</reference>
<dbReference type="Proteomes" id="UP001497457">
    <property type="component" value="Chromosome 5rd"/>
</dbReference>
<sequence length="253" mass="26856">MLALGISKCRATNPGAQLSRIDAQLAAGDVDNKTVPDVVPLEPLDRRVDVFHPDDLDVRDNSVLPREVQHRLALPDAAAGAAGDALPAGDEAEGGHLQGLGRRADEHHLPHRLEQLEQRRDGVPRRHRVDDAVHGGRRRLHLLGVAADQERVGAEELHGLLPLGRGRADHGDRHAEGLAELDGDVAEPAEPHDAQVLAWGVEAVLHHGAEHRDAGAEQRRGAGEGEGRRDTDGVVLADDDDVGEASLGGGAVV</sequence>
<organism evidence="3 4">
    <name type="scientific">Urochloa decumbens</name>
    <dbReference type="NCBI Taxonomy" id="240449"/>
    <lineage>
        <taxon>Eukaryota</taxon>
        <taxon>Viridiplantae</taxon>
        <taxon>Streptophyta</taxon>
        <taxon>Embryophyta</taxon>
        <taxon>Tracheophyta</taxon>
        <taxon>Spermatophyta</taxon>
        <taxon>Magnoliopsida</taxon>
        <taxon>Liliopsida</taxon>
        <taxon>Poales</taxon>
        <taxon>Poaceae</taxon>
        <taxon>PACMAD clade</taxon>
        <taxon>Panicoideae</taxon>
        <taxon>Panicodae</taxon>
        <taxon>Paniceae</taxon>
        <taxon>Melinidinae</taxon>
        <taxon>Urochloa</taxon>
    </lineage>
</organism>
<dbReference type="Proteomes" id="UP001497457">
    <property type="component" value="Chromosome 6rd"/>
</dbReference>
<dbReference type="EMBL" id="OZ075116">
    <property type="protein sequence ID" value="CAL5074413.1"/>
    <property type="molecule type" value="Genomic_DNA"/>
</dbReference>
<evidence type="ECO:0000313" key="4">
    <source>
        <dbReference type="Proteomes" id="UP001497457"/>
    </source>
</evidence>
<accession>A0ABC9FFP4</accession>
<dbReference type="AntiFam" id="ANF00156">
    <property type="entry name" value="Shadow ORF (opposite yahK)"/>
</dbReference>
<protein>
    <submittedName>
        <fullName evidence="3">Uncharacterized protein</fullName>
    </submittedName>
</protein>
<evidence type="ECO:0000313" key="2">
    <source>
        <dbReference type="EMBL" id="CAL5064488.1"/>
    </source>
</evidence>
<keyword evidence="4" id="KW-1185">Reference proteome</keyword>
<name>A0ABC9FFP4_9POAL</name>
<dbReference type="AlphaFoldDB" id="A0ABC9FFP4"/>
<evidence type="ECO:0000313" key="3">
    <source>
        <dbReference type="EMBL" id="CAL5074413.1"/>
    </source>
</evidence>
<gene>
    <name evidence="3" type="ORF">URODEC1_LOCUS105194</name>
    <name evidence="2" type="ORF">URODEC1_LOCUS99495</name>
</gene>